<reference evidence="1 2" key="1">
    <citation type="journal article" date="2019" name="Sci. Rep.">
        <title>Orb-weaving spider Araneus ventricosus genome elucidates the spidroin gene catalogue.</title>
        <authorList>
            <person name="Kono N."/>
            <person name="Nakamura H."/>
            <person name="Ohtoshi R."/>
            <person name="Moran D.A.P."/>
            <person name="Shinohara A."/>
            <person name="Yoshida Y."/>
            <person name="Fujiwara M."/>
            <person name="Mori M."/>
            <person name="Tomita M."/>
            <person name="Arakawa K."/>
        </authorList>
    </citation>
    <scope>NUCLEOTIDE SEQUENCE [LARGE SCALE GENOMIC DNA]</scope>
</reference>
<keyword evidence="2" id="KW-1185">Reference proteome</keyword>
<proteinExistence type="predicted"/>
<evidence type="ECO:0000313" key="2">
    <source>
        <dbReference type="Proteomes" id="UP000499080"/>
    </source>
</evidence>
<dbReference type="EMBL" id="BGPR01026645">
    <property type="protein sequence ID" value="GBN96534.1"/>
    <property type="molecule type" value="Genomic_DNA"/>
</dbReference>
<dbReference type="OrthoDB" id="6427491at2759"/>
<gene>
    <name evidence="1" type="ORF">AVEN_112811_1</name>
</gene>
<dbReference type="Proteomes" id="UP000499080">
    <property type="component" value="Unassembled WGS sequence"/>
</dbReference>
<evidence type="ECO:0000313" key="1">
    <source>
        <dbReference type="EMBL" id="GBN96534.1"/>
    </source>
</evidence>
<organism evidence="1 2">
    <name type="scientific">Araneus ventricosus</name>
    <name type="common">Orbweaver spider</name>
    <name type="synonym">Epeira ventricosa</name>
    <dbReference type="NCBI Taxonomy" id="182803"/>
    <lineage>
        <taxon>Eukaryota</taxon>
        <taxon>Metazoa</taxon>
        <taxon>Ecdysozoa</taxon>
        <taxon>Arthropoda</taxon>
        <taxon>Chelicerata</taxon>
        <taxon>Arachnida</taxon>
        <taxon>Araneae</taxon>
        <taxon>Araneomorphae</taxon>
        <taxon>Entelegynae</taxon>
        <taxon>Araneoidea</taxon>
        <taxon>Araneidae</taxon>
        <taxon>Araneus</taxon>
    </lineage>
</organism>
<dbReference type="Gene3D" id="1.10.287.770">
    <property type="entry name" value="YojJ-like"/>
    <property type="match status" value="1"/>
</dbReference>
<protein>
    <submittedName>
        <fullName evidence="1">Uncharacterized protein</fullName>
    </submittedName>
</protein>
<accession>A0A4Y2T7D4</accession>
<comment type="caution">
    <text evidence="1">The sequence shown here is derived from an EMBL/GenBank/DDBJ whole genome shotgun (WGS) entry which is preliminary data.</text>
</comment>
<dbReference type="AlphaFoldDB" id="A0A4Y2T7D4"/>
<sequence length="73" mass="8547">MKAQSKLIIVEIIIDHSEVITFLHRPQYLDVEAFSYIGGFIGVWLGISLVEVTDFVESLFRILRYAIKKRRTY</sequence>
<name>A0A4Y2T7D4_ARAVE</name>